<dbReference type="InterPro" id="IPR036942">
    <property type="entry name" value="Beta-barrel_TonB_sf"/>
</dbReference>
<evidence type="ECO:0000256" key="1">
    <source>
        <dbReference type="ARBA" id="ARBA00004571"/>
    </source>
</evidence>
<feature type="domain" description="TonB-dependent receptor-like beta-barrel" evidence="14">
    <location>
        <begin position="325"/>
        <end position="763"/>
    </location>
</feature>
<sequence length="797" mass="85774">MKIQRTRLQLAIATLFTTGATLGASALAQQEAPAANAENAAAPAKAARSEQIQTIQVTAQKRKEDASKVPISMSVVRGEDLAAQHIAGLEDITRNVPNISFSGGTQGNGPGLSNIEMRGIASSAGSGTVGIYMDDVSMTTRNLYSLGSPEPKFFDVDRIEVLRGPQGTLYGASSMGGTLKVLLNQPDLKKMDNSAMAELSSTSHGGINHSVNAVLNVPLVANEMALRVGVQSTHVSGYITQVDPDTLATVRRRTNSEDDAVLRMALKWAVNRDLTVTPALFYQEVKTGDLPTEYPYSQTTGAALQPYQVSKPVLEPGKDKLFTPSLTINYDLGRADLVSVTSFYQRDFNRTQDGTQANSAYLATLLQPGAPASLASTLAVTPAYVYLNNQVRQFSQEFRLASKGYDAKAPTPVTWLAGAYFSNLHTTVNDNEPVPGMNALFARYGLNAEDPAVMSGTFPGAFSNDSAYFTARHYRTTQKAAFGEASYHFSPALQVTAGLRDLYATDSLAREASNYFAAMPGMTIQQAHDESTHAVTPKFAVSWNVDPTDMLYFNAAKGFRLGGQNRDIPLSICGAELNSLGLAKAPASFGSDSLWSYEVGNKSRFLNNRLAINAAAYYIDWKNIQVDRALSCTFDYETNAGKARSTGVELEVKAKPTPDLTLDLAAGYTNAYLVDANEALGSLAGQKVPGAPKFNATLGGEYRYTITGTTDGFARLTAHWTGSSYGTAHIGDSDYQRPAYATVDASVGVNFEKWQVSLFAKNLANNNKVIQRPNVQFFQEAYRLVPRTIGVNVSGSL</sequence>
<accession>A0A7W2ELI5</accession>
<dbReference type="PROSITE" id="PS52016">
    <property type="entry name" value="TONB_DEPENDENT_REC_3"/>
    <property type="match status" value="1"/>
</dbReference>
<comment type="subcellular location">
    <subcellularLocation>
        <location evidence="1 11">Cell outer membrane</location>
        <topology evidence="1 11">Multi-pass membrane protein</topology>
    </subcellularLocation>
</comment>
<dbReference type="GO" id="GO:0009279">
    <property type="term" value="C:cell outer membrane"/>
    <property type="evidence" value="ECO:0007669"/>
    <property type="project" value="UniProtKB-SubCell"/>
</dbReference>
<keyword evidence="16" id="KW-0675">Receptor</keyword>
<dbReference type="PANTHER" id="PTHR32552:SF81">
    <property type="entry name" value="TONB-DEPENDENT OUTER MEMBRANE RECEPTOR"/>
    <property type="match status" value="1"/>
</dbReference>
<evidence type="ECO:0000256" key="3">
    <source>
        <dbReference type="ARBA" id="ARBA00022452"/>
    </source>
</evidence>
<keyword evidence="13" id="KW-0732">Signal</keyword>
<organism evidence="16 17">
    <name type="scientific">Rugamonas fusca</name>
    <dbReference type="NCBI Taxonomy" id="2758568"/>
    <lineage>
        <taxon>Bacteria</taxon>
        <taxon>Pseudomonadati</taxon>
        <taxon>Pseudomonadota</taxon>
        <taxon>Betaproteobacteria</taxon>
        <taxon>Burkholderiales</taxon>
        <taxon>Oxalobacteraceae</taxon>
        <taxon>Telluria group</taxon>
        <taxon>Rugamonas</taxon>
    </lineage>
</organism>
<feature type="signal peptide" evidence="13">
    <location>
        <begin position="1"/>
        <end position="28"/>
    </location>
</feature>
<comment type="similarity">
    <text evidence="11 12">Belongs to the TonB-dependent receptor family.</text>
</comment>
<dbReference type="RefSeq" id="WP_182220332.1">
    <property type="nucleotide sequence ID" value="NZ_JACEZS010000026.1"/>
</dbReference>
<dbReference type="SUPFAM" id="SSF56935">
    <property type="entry name" value="Porins"/>
    <property type="match status" value="1"/>
</dbReference>
<dbReference type="Gene3D" id="2.40.170.20">
    <property type="entry name" value="TonB-dependent receptor, beta-barrel domain"/>
    <property type="match status" value="1"/>
</dbReference>
<evidence type="ECO:0000256" key="9">
    <source>
        <dbReference type="ARBA" id="ARBA00023136"/>
    </source>
</evidence>
<evidence type="ECO:0000256" key="4">
    <source>
        <dbReference type="ARBA" id="ARBA00022496"/>
    </source>
</evidence>
<reference evidence="16 17" key="1">
    <citation type="submission" date="2020-07" db="EMBL/GenBank/DDBJ databases">
        <title>Novel species isolated from subtropical streams in China.</title>
        <authorList>
            <person name="Lu H."/>
        </authorList>
    </citation>
    <scope>NUCLEOTIDE SEQUENCE [LARGE SCALE GENOMIC DNA]</scope>
    <source>
        <strain evidence="16 17">FT3S</strain>
    </source>
</reference>
<keyword evidence="3 11" id="KW-1134">Transmembrane beta strand</keyword>
<dbReference type="GO" id="GO:0006826">
    <property type="term" value="P:iron ion transport"/>
    <property type="evidence" value="ECO:0007669"/>
    <property type="project" value="UniProtKB-KW"/>
</dbReference>
<evidence type="ECO:0000259" key="14">
    <source>
        <dbReference type="Pfam" id="PF00593"/>
    </source>
</evidence>
<feature type="chain" id="PRO_5031087369" evidence="13">
    <location>
        <begin position="29"/>
        <end position="797"/>
    </location>
</feature>
<keyword evidence="9 11" id="KW-0472">Membrane</keyword>
<dbReference type="Pfam" id="PF00593">
    <property type="entry name" value="TonB_dep_Rec_b-barrel"/>
    <property type="match status" value="1"/>
</dbReference>
<evidence type="ECO:0000256" key="10">
    <source>
        <dbReference type="ARBA" id="ARBA00023237"/>
    </source>
</evidence>
<evidence type="ECO:0000256" key="13">
    <source>
        <dbReference type="SAM" id="SignalP"/>
    </source>
</evidence>
<evidence type="ECO:0000259" key="15">
    <source>
        <dbReference type="Pfam" id="PF07715"/>
    </source>
</evidence>
<keyword evidence="6" id="KW-0408">Iron</keyword>
<dbReference type="Proteomes" id="UP000566711">
    <property type="component" value="Unassembled WGS sequence"/>
</dbReference>
<dbReference type="Pfam" id="PF07715">
    <property type="entry name" value="Plug"/>
    <property type="match status" value="1"/>
</dbReference>
<dbReference type="InterPro" id="IPR000531">
    <property type="entry name" value="Beta-barrel_TonB"/>
</dbReference>
<keyword evidence="2 11" id="KW-0813">Transport</keyword>
<feature type="domain" description="TonB-dependent receptor plug" evidence="15">
    <location>
        <begin position="66"/>
        <end position="178"/>
    </location>
</feature>
<keyword evidence="5 11" id="KW-0812">Transmembrane</keyword>
<dbReference type="EMBL" id="JACEZS010000026">
    <property type="protein sequence ID" value="MBA5608152.1"/>
    <property type="molecule type" value="Genomic_DNA"/>
</dbReference>
<comment type="caution">
    <text evidence="16">The sequence shown here is derived from an EMBL/GenBank/DDBJ whole genome shotgun (WGS) entry which is preliminary data.</text>
</comment>
<evidence type="ECO:0000256" key="6">
    <source>
        <dbReference type="ARBA" id="ARBA00023004"/>
    </source>
</evidence>
<evidence type="ECO:0000256" key="5">
    <source>
        <dbReference type="ARBA" id="ARBA00022692"/>
    </source>
</evidence>
<keyword evidence="17" id="KW-1185">Reference proteome</keyword>
<evidence type="ECO:0000256" key="11">
    <source>
        <dbReference type="PROSITE-ProRule" id="PRU01360"/>
    </source>
</evidence>
<proteinExistence type="inferred from homology"/>
<name>A0A7W2ELI5_9BURK</name>
<evidence type="ECO:0000313" key="16">
    <source>
        <dbReference type="EMBL" id="MBA5608152.1"/>
    </source>
</evidence>
<keyword evidence="7" id="KW-0406">Ion transport</keyword>
<keyword evidence="10 11" id="KW-0998">Cell outer membrane</keyword>
<keyword evidence="4" id="KW-0410">Iron transport</keyword>
<evidence type="ECO:0000256" key="12">
    <source>
        <dbReference type="RuleBase" id="RU003357"/>
    </source>
</evidence>
<protein>
    <submittedName>
        <fullName evidence="16">TonB-dependent receptor</fullName>
    </submittedName>
</protein>
<evidence type="ECO:0000256" key="8">
    <source>
        <dbReference type="ARBA" id="ARBA00023077"/>
    </source>
</evidence>
<keyword evidence="8 12" id="KW-0798">TonB box</keyword>
<gene>
    <name evidence="16" type="ORF">H3H36_22640</name>
</gene>
<evidence type="ECO:0000256" key="2">
    <source>
        <dbReference type="ARBA" id="ARBA00022448"/>
    </source>
</evidence>
<dbReference type="InterPro" id="IPR012910">
    <property type="entry name" value="Plug_dom"/>
</dbReference>
<dbReference type="InterPro" id="IPR039426">
    <property type="entry name" value="TonB-dep_rcpt-like"/>
</dbReference>
<evidence type="ECO:0000313" key="17">
    <source>
        <dbReference type="Proteomes" id="UP000566711"/>
    </source>
</evidence>
<dbReference type="PANTHER" id="PTHR32552">
    <property type="entry name" value="FERRICHROME IRON RECEPTOR-RELATED"/>
    <property type="match status" value="1"/>
</dbReference>
<dbReference type="AlphaFoldDB" id="A0A7W2ELI5"/>
<evidence type="ECO:0000256" key="7">
    <source>
        <dbReference type="ARBA" id="ARBA00023065"/>
    </source>
</evidence>